<evidence type="ECO:0000313" key="5">
    <source>
        <dbReference type="Proteomes" id="UP000280726"/>
    </source>
</evidence>
<dbReference type="OrthoDB" id="6150901at2"/>
<dbReference type="PROSITE" id="PS51257">
    <property type="entry name" value="PROKAR_LIPOPROTEIN"/>
    <property type="match status" value="1"/>
</dbReference>
<dbReference type="Pfam" id="PF00497">
    <property type="entry name" value="SBP_bac_3"/>
    <property type="match status" value="1"/>
</dbReference>
<name>A0A3N4ZLP5_9MICO</name>
<gene>
    <name evidence="4" type="ORF">EDD32_1147</name>
</gene>
<keyword evidence="2" id="KW-0732">Signal</keyword>
<comment type="caution">
    <text evidence="4">The sequence shown here is derived from an EMBL/GenBank/DDBJ whole genome shotgun (WGS) entry which is preliminary data.</text>
</comment>
<dbReference type="InterPro" id="IPR001638">
    <property type="entry name" value="Solute-binding_3/MltF_N"/>
</dbReference>
<evidence type="ECO:0000256" key="2">
    <source>
        <dbReference type="SAM" id="SignalP"/>
    </source>
</evidence>
<reference evidence="4 5" key="1">
    <citation type="submission" date="2018-11" db="EMBL/GenBank/DDBJ databases">
        <title>Sequencing the genomes of 1000 actinobacteria strains.</title>
        <authorList>
            <person name="Klenk H.-P."/>
        </authorList>
    </citation>
    <scope>NUCLEOTIDE SEQUENCE [LARGE SCALE GENOMIC DNA]</scope>
    <source>
        <strain evidence="4 5">DSM 14418</strain>
    </source>
</reference>
<dbReference type="AlphaFoldDB" id="A0A3N4ZLP5"/>
<keyword evidence="5" id="KW-1185">Reference proteome</keyword>
<accession>A0A3N4ZLP5</accession>
<feature type="signal peptide" evidence="2">
    <location>
        <begin position="1"/>
        <end position="29"/>
    </location>
</feature>
<sequence>MRAERFTGTVTRTLVASLLGVALLGGCSATIPTDPEGTLDRVTGGTLRVGVSPNPPWTDLPEGTGAEPEGIEPDLVRDFAETIDADVEWTAGGEEDLMGRLEDRELDLVVGGLTARSPWSSHVALTYRYLETVAADGQKELRVMAAPMGENAFLVELERFLLTTEVRP</sequence>
<dbReference type="SUPFAM" id="SSF53850">
    <property type="entry name" value="Periplasmic binding protein-like II"/>
    <property type="match status" value="1"/>
</dbReference>
<feature type="domain" description="Solute-binding protein family 3/N-terminal" evidence="3">
    <location>
        <begin position="47"/>
        <end position="131"/>
    </location>
</feature>
<evidence type="ECO:0000259" key="3">
    <source>
        <dbReference type="Pfam" id="PF00497"/>
    </source>
</evidence>
<evidence type="ECO:0000256" key="1">
    <source>
        <dbReference type="SAM" id="MobiDB-lite"/>
    </source>
</evidence>
<feature type="chain" id="PRO_5039171664" evidence="2">
    <location>
        <begin position="30"/>
        <end position="168"/>
    </location>
</feature>
<feature type="region of interest" description="Disordered" evidence="1">
    <location>
        <begin position="34"/>
        <end position="66"/>
    </location>
</feature>
<dbReference type="Gene3D" id="3.40.190.10">
    <property type="entry name" value="Periplasmic binding protein-like II"/>
    <property type="match status" value="1"/>
</dbReference>
<dbReference type="Proteomes" id="UP000280726">
    <property type="component" value="Unassembled WGS sequence"/>
</dbReference>
<evidence type="ECO:0000313" key="4">
    <source>
        <dbReference type="EMBL" id="RPF26698.1"/>
    </source>
</evidence>
<protein>
    <submittedName>
        <fullName evidence="4">Extracellular solute-binding protein (Family 3)</fullName>
    </submittedName>
</protein>
<dbReference type="EMBL" id="RKRA01000001">
    <property type="protein sequence ID" value="RPF26698.1"/>
    <property type="molecule type" value="Genomic_DNA"/>
</dbReference>
<proteinExistence type="predicted"/>
<organism evidence="4 5">
    <name type="scientific">Georgenia muralis</name>
    <dbReference type="NCBI Taxonomy" id="154117"/>
    <lineage>
        <taxon>Bacteria</taxon>
        <taxon>Bacillati</taxon>
        <taxon>Actinomycetota</taxon>
        <taxon>Actinomycetes</taxon>
        <taxon>Micrococcales</taxon>
        <taxon>Bogoriellaceae</taxon>
        <taxon>Georgenia</taxon>
    </lineage>
</organism>